<dbReference type="Pfam" id="PF00069">
    <property type="entry name" value="Pkinase"/>
    <property type="match status" value="1"/>
</dbReference>
<dbReference type="GO" id="GO:0005524">
    <property type="term" value="F:ATP binding"/>
    <property type="evidence" value="ECO:0007669"/>
    <property type="project" value="UniProtKB-KW"/>
</dbReference>
<keyword evidence="6" id="KW-0067">ATP-binding</keyword>
<evidence type="ECO:0000313" key="9">
    <source>
        <dbReference type="EMBL" id="KXN70257.1"/>
    </source>
</evidence>
<evidence type="ECO:0000256" key="5">
    <source>
        <dbReference type="ARBA" id="ARBA00022777"/>
    </source>
</evidence>
<keyword evidence="10" id="KW-1185">Reference proteome</keyword>
<evidence type="ECO:0000256" key="6">
    <source>
        <dbReference type="ARBA" id="ARBA00022840"/>
    </source>
</evidence>
<dbReference type="OrthoDB" id="2158884at2759"/>
<gene>
    <name evidence="9" type="ORF">CONCODRAFT_78961</name>
</gene>
<keyword evidence="5 9" id="KW-0418">Kinase</keyword>
<keyword evidence="2" id="KW-0723">Serine/threonine-protein kinase</keyword>
<protein>
    <submittedName>
        <fullName evidence="9">Kinase-like protein</fullName>
    </submittedName>
</protein>
<proteinExistence type="predicted"/>
<comment type="subcellular location">
    <subcellularLocation>
        <location evidence="1">Nucleus</location>
    </subcellularLocation>
</comment>
<evidence type="ECO:0000256" key="3">
    <source>
        <dbReference type="ARBA" id="ARBA00022679"/>
    </source>
</evidence>
<dbReference type="PROSITE" id="PS50011">
    <property type="entry name" value="PROTEIN_KINASE_DOM"/>
    <property type="match status" value="1"/>
</dbReference>
<evidence type="ECO:0000313" key="10">
    <source>
        <dbReference type="Proteomes" id="UP000070444"/>
    </source>
</evidence>
<name>A0A137P5I4_CONC2</name>
<accession>A0A137P5I4</accession>
<evidence type="ECO:0000256" key="4">
    <source>
        <dbReference type="ARBA" id="ARBA00022741"/>
    </source>
</evidence>
<dbReference type="Proteomes" id="UP000070444">
    <property type="component" value="Unassembled WGS sequence"/>
</dbReference>
<dbReference type="InterPro" id="IPR011009">
    <property type="entry name" value="Kinase-like_dom_sf"/>
</dbReference>
<evidence type="ECO:0000259" key="8">
    <source>
        <dbReference type="PROSITE" id="PS50011"/>
    </source>
</evidence>
<evidence type="ECO:0000256" key="7">
    <source>
        <dbReference type="ARBA" id="ARBA00023242"/>
    </source>
</evidence>
<dbReference type="PROSITE" id="PS00108">
    <property type="entry name" value="PROTEIN_KINASE_ST"/>
    <property type="match status" value="1"/>
</dbReference>
<keyword evidence="7" id="KW-0539">Nucleus</keyword>
<organism evidence="9 10">
    <name type="scientific">Conidiobolus coronatus (strain ATCC 28846 / CBS 209.66 / NRRL 28638)</name>
    <name type="common">Delacroixia coronata</name>
    <dbReference type="NCBI Taxonomy" id="796925"/>
    <lineage>
        <taxon>Eukaryota</taxon>
        <taxon>Fungi</taxon>
        <taxon>Fungi incertae sedis</taxon>
        <taxon>Zoopagomycota</taxon>
        <taxon>Entomophthoromycotina</taxon>
        <taxon>Entomophthoromycetes</taxon>
        <taxon>Entomophthorales</taxon>
        <taxon>Ancylistaceae</taxon>
        <taxon>Conidiobolus</taxon>
    </lineage>
</organism>
<dbReference type="AlphaFoldDB" id="A0A137P5I4"/>
<evidence type="ECO:0000256" key="2">
    <source>
        <dbReference type="ARBA" id="ARBA00022527"/>
    </source>
</evidence>
<dbReference type="SUPFAM" id="SSF56112">
    <property type="entry name" value="Protein kinase-like (PK-like)"/>
    <property type="match status" value="1"/>
</dbReference>
<dbReference type="GO" id="GO:0005634">
    <property type="term" value="C:nucleus"/>
    <property type="evidence" value="ECO:0007669"/>
    <property type="project" value="UniProtKB-SubCell"/>
</dbReference>
<dbReference type="InterPro" id="IPR008271">
    <property type="entry name" value="Ser/Thr_kinase_AS"/>
</dbReference>
<sequence>MDQYTISKQVNSGAFGQVYKAIDNKTGHVVAIKRIHKKLFDFNPKANNREIKALKSLNHPNLIRLNNLITKTNCIYFVFEFMDQNLLEYLNNFNTSLVPLNCIQYITREVLQGLDYMHNNGYFHRDLKPENILISGNQIKIADFGLCRETDVNKKLTKYVSTRWYRAPEVLLGCKDYSCPIDIWALGCIISELVLRKPLLPGDNEIDQLYKICSVVGRPDGGNSLGGSWELGVQMGLVMGYRFPSVGDPSLIYQLQLCYPSITNELIHLIISTLQLDPLKRPKASELLNHPCLTNFPAPMYDLKSPELLQSLDTNLPDLPNYSPMSNSWMNNDRLNISPSVSLQSSIHKKQIKRRPNCFFDTQSIERSPSVSSSIVATPSSSTKSPQLRRLSNIDSNQFAHARRLSAHFDFKFSGASVNEEGCQSEKLNRRSLYHTDKIATRSLPRSFQPNKFINGGADQEVTSAIKPPSSLATMFQDIAPQGQEKAKQKKMDKFDSLAAELINLMEEKIDSIGNETHFEKSHRRSQHLLHHHHRSLDNGIVSTAEGNGFLPKGLGLELFQ</sequence>
<dbReference type="Gene3D" id="3.30.200.20">
    <property type="entry name" value="Phosphorylase Kinase, domain 1"/>
    <property type="match status" value="1"/>
</dbReference>
<dbReference type="InterPro" id="IPR050117">
    <property type="entry name" value="MAPK"/>
</dbReference>
<keyword evidence="3" id="KW-0808">Transferase</keyword>
<dbReference type="STRING" id="796925.A0A137P5I4"/>
<dbReference type="EMBL" id="KQ964508">
    <property type="protein sequence ID" value="KXN70257.1"/>
    <property type="molecule type" value="Genomic_DNA"/>
</dbReference>
<dbReference type="FunFam" id="1.10.510.10:FF:000624">
    <property type="entry name" value="Mitogen-activated protein kinase"/>
    <property type="match status" value="1"/>
</dbReference>
<feature type="domain" description="Protein kinase" evidence="8">
    <location>
        <begin position="4"/>
        <end position="293"/>
    </location>
</feature>
<dbReference type="InterPro" id="IPR000719">
    <property type="entry name" value="Prot_kinase_dom"/>
</dbReference>
<dbReference type="SMART" id="SM00220">
    <property type="entry name" value="S_TKc"/>
    <property type="match status" value="1"/>
</dbReference>
<dbReference type="GO" id="GO:0004674">
    <property type="term" value="F:protein serine/threonine kinase activity"/>
    <property type="evidence" value="ECO:0007669"/>
    <property type="project" value="UniProtKB-KW"/>
</dbReference>
<keyword evidence="4" id="KW-0547">Nucleotide-binding</keyword>
<reference evidence="9 10" key="1">
    <citation type="journal article" date="2015" name="Genome Biol. Evol.">
        <title>Phylogenomic analyses indicate that early fungi evolved digesting cell walls of algal ancestors of land plants.</title>
        <authorList>
            <person name="Chang Y."/>
            <person name="Wang S."/>
            <person name="Sekimoto S."/>
            <person name="Aerts A.L."/>
            <person name="Choi C."/>
            <person name="Clum A."/>
            <person name="LaButti K.M."/>
            <person name="Lindquist E.A."/>
            <person name="Yee Ngan C."/>
            <person name="Ohm R.A."/>
            <person name="Salamov A.A."/>
            <person name="Grigoriev I.V."/>
            <person name="Spatafora J.W."/>
            <person name="Berbee M.L."/>
        </authorList>
    </citation>
    <scope>NUCLEOTIDE SEQUENCE [LARGE SCALE GENOMIC DNA]</scope>
    <source>
        <strain evidence="9 10">NRRL 28638</strain>
    </source>
</reference>
<dbReference type="PANTHER" id="PTHR24055">
    <property type="entry name" value="MITOGEN-ACTIVATED PROTEIN KINASE"/>
    <property type="match status" value="1"/>
</dbReference>
<evidence type="ECO:0000256" key="1">
    <source>
        <dbReference type="ARBA" id="ARBA00004123"/>
    </source>
</evidence>
<dbReference type="Gene3D" id="1.10.510.10">
    <property type="entry name" value="Transferase(Phosphotransferase) domain 1"/>
    <property type="match status" value="1"/>
</dbReference>